<dbReference type="PROSITE" id="PS51304">
    <property type="entry name" value="GALECTIN"/>
    <property type="match status" value="1"/>
</dbReference>
<dbReference type="Gene3D" id="2.60.120.200">
    <property type="match status" value="1"/>
</dbReference>
<sequence>MGIKTTVSLRKTFLSLWKVSGKGLVCVSNLCVTTRKGPCNTSFDLPFRKDPQLQVDFHTEPSEKSDIAFHFRVYFGYSVVMNTRQSGKWGNEVKSSTMPFEDGKPFDLRILVLRNEYQVIVNGEQYYSFAHRIQPSSVQMVQVWRDICLTSVDVV</sequence>
<reference evidence="4" key="1">
    <citation type="submission" date="2023-09" db="UniProtKB">
        <authorList>
            <consortium name="Ensembl"/>
        </authorList>
    </citation>
    <scope>IDENTIFICATION</scope>
</reference>
<dbReference type="PANTHER" id="PTHR11346">
    <property type="entry name" value="GALECTIN"/>
    <property type="match status" value="1"/>
</dbReference>
<dbReference type="Pfam" id="PF00337">
    <property type="entry name" value="Gal-bind_lectin"/>
    <property type="match status" value="1"/>
</dbReference>
<name>A0A8C0W3K1_CASCN</name>
<accession>A0A8C0W3K1</accession>
<dbReference type="SUPFAM" id="SSF49899">
    <property type="entry name" value="Concanavalin A-like lectins/glucanases"/>
    <property type="match status" value="1"/>
</dbReference>
<dbReference type="GO" id="GO:0030246">
    <property type="term" value="F:carbohydrate binding"/>
    <property type="evidence" value="ECO:0007669"/>
    <property type="project" value="UniProtKB-UniRule"/>
</dbReference>
<organism evidence="4">
    <name type="scientific">Castor canadensis</name>
    <name type="common">American beaver</name>
    <dbReference type="NCBI Taxonomy" id="51338"/>
    <lineage>
        <taxon>Eukaryota</taxon>
        <taxon>Metazoa</taxon>
        <taxon>Chordata</taxon>
        <taxon>Craniata</taxon>
        <taxon>Vertebrata</taxon>
        <taxon>Euteleostomi</taxon>
        <taxon>Mammalia</taxon>
        <taxon>Eutheria</taxon>
        <taxon>Euarchontoglires</taxon>
        <taxon>Glires</taxon>
        <taxon>Rodentia</taxon>
        <taxon>Castorimorpha</taxon>
        <taxon>Castoridae</taxon>
        <taxon>Castor</taxon>
    </lineage>
</organism>
<evidence type="ECO:0000256" key="2">
    <source>
        <dbReference type="RuleBase" id="RU102079"/>
    </source>
</evidence>
<dbReference type="Ensembl" id="ENSCCNT00000004607.1">
    <property type="protein sequence ID" value="ENSCCNP00000003505.1"/>
    <property type="gene ID" value="ENSCCNG00000003757.1"/>
</dbReference>
<evidence type="ECO:0000256" key="1">
    <source>
        <dbReference type="ARBA" id="ARBA00022734"/>
    </source>
</evidence>
<evidence type="ECO:0000313" key="4">
    <source>
        <dbReference type="Ensembl" id="ENSCCNP00000003505.1"/>
    </source>
</evidence>
<keyword evidence="1 2" id="KW-0430">Lectin</keyword>
<feature type="domain" description="Galectin" evidence="3">
    <location>
        <begin position="22"/>
        <end position="155"/>
    </location>
</feature>
<dbReference type="InterPro" id="IPR001079">
    <property type="entry name" value="Galectin_CRD"/>
</dbReference>
<dbReference type="SMART" id="SM00908">
    <property type="entry name" value="Gal-bind_lectin"/>
    <property type="match status" value="1"/>
</dbReference>
<dbReference type="PANTHER" id="PTHR11346:SF15">
    <property type="entry name" value="PLACENTAL PROTEIN 13-LIKE"/>
    <property type="match status" value="1"/>
</dbReference>
<dbReference type="SMART" id="SM00276">
    <property type="entry name" value="GLECT"/>
    <property type="match status" value="1"/>
</dbReference>
<dbReference type="InterPro" id="IPR044156">
    <property type="entry name" value="Galectin-like"/>
</dbReference>
<dbReference type="AlphaFoldDB" id="A0A8C0W3K1"/>
<evidence type="ECO:0000259" key="3">
    <source>
        <dbReference type="PROSITE" id="PS51304"/>
    </source>
</evidence>
<protein>
    <recommendedName>
        <fullName evidence="2">Galectin</fullName>
    </recommendedName>
</protein>
<dbReference type="CDD" id="cd00070">
    <property type="entry name" value="GLECT"/>
    <property type="match status" value="1"/>
</dbReference>
<dbReference type="InterPro" id="IPR013320">
    <property type="entry name" value="ConA-like_dom_sf"/>
</dbReference>
<proteinExistence type="predicted"/>